<proteinExistence type="predicted"/>
<dbReference type="Proteomes" id="UP000625210">
    <property type="component" value="Unassembled WGS sequence"/>
</dbReference>
<reference evidence="1" key="2">
    <citation type="submission" date="2020-09" db="EMBL/GenBank/DDBJ databases">
        <authorList>
            <person name="Sun Q."/>
            <person name="Zhou Y."/>
        </authorList>
    </citation>
    <scope>NUCLEOTIDE SEQUENCE</scope>
    <source>
        <strain evidence="1">CGMCC 1.15179</strain>
    </source>
</reference>
<evidence type="ECO:0000313" key="2">
    <source>
        <dbReference type="Proteomes" id="UP000625210"/>
    </source>
</evidence>
<gene>
    <name evidence="1" type="ORF">GCM10011571_00640</name>
</gene>
<dbReference type="EMBL" id="BMHQ01000001">
    <property type="protein sequence ID" value="GGE03654.1"/>
    <property type="molecule type" value="Genomic_DNA"/>
</dbReference>
<name>A0A8J2VFD2_9BACL</name>
<comment type="caution">
    <text evidence="1">The sequence shown here is derived from an EMBL/GenBank/DDBJ whole genome shotgun (WGS) entry which is preliminary data.</text>
</comment>
<evidence type="ECO:0000313" key="1">
    <source>
        <dbReference type="EMBL" id="GGE03654.1"/>
    </source>
</evidence>
<dbReference type="AlphaFoldDB" id="A0A8J2VFD2"/>
<protein>
    <submittedName>
        <fullName evidence="1">Uncharacterized protein</fullName>
    </submittedName>
</protein>
<organism evidence="1 2">
    <name type="scientific">Marinithermofilum abyssi</name>
    <dbReference type="NCBI Taxonomy" id="1571185"/>
    <lineage>
        <taxon>Bacteria</taxon>
        <taxon>Bacillati</taxon>
        <taxon>Bacillota</taxon>
        <taxon>Bacilli</taxon>
        <taxon>Bacillales</taxon>
        <taxon>Thermoactinomycetaceae</taxon>
        <taxon>Marinithermofilum</taxon>
    </lineage>
</organism>
<reference evidence="1" key="1">
    <citation type="journal article" date="2014" name="Int. J. Syst. Evol. Microbiol.">
        <title>Complete genome sequence of Corynebacterium casei LMG S-19264T (=DSM 44701T), isolated from a smear-ripened cheese.</title>
        <authorList>
            <consortium name="US DOE Joint Genome Institute (JGI-PGF)"/>
            <person name="Walter F."/>
            <person name="Albersmeier A."/>
            <person name="Kalinowski J."/>
            <person name="Ruckert C."/>
        </authorList>
    </citation>
    <scope>NUCLEOTIDE SEQUENCE</scope>
    <source>
        <strain evidence="1">CGMCC 1.15179</strain>
    </source>
</reference>
<sequence length="60" mass="6536">MKAIGDLYLSTVHFGPMGNLSKAMLSVDTRAGSSEEHLGIAKDLRYNKGECALIHFRAGR</sequence>
<accession>A0A8J2VFD2</accession>
<keyword evidence="2" id="KW-1185">Reference proteome</keyword>